<evidence type="ECO:0000313" key="1">
    <source>
        <dbReference type="EMBL" id="QJA60817.1"/>
    </source>
</evidence>
<proteinExistence type="predicted"/>
<dbReference type="InterPro" id="IPR029044">
    <property type="entry name" value="Nucleotide-diphossugar_trans"/>
</dbReference>
<dbReference type="SUPFAM" id="SSF53448">
    <property type="entry name" value="Nucleotide-diphospho-sugar transferases"/>
    <property type="match status" value="1"/>
</dbReference>
<sequence length="210" mass="23994">MIDLVVVSDCKTDALYQTTLKCISSWRKYNTEGEIYVIEKQPIHFDGCISVFQPEPFNYNRCLNLGYLLSKAEYFCFANNDVEFLSPVPIEKLEKYDSISPVNTLWMHHKKVTKDIKGYGVGVYVTGWCIANKRSAMEKIGGFNDIVEFWYSDNIYALQLQKAGLIHALIADWAIKHHASQTLFSSNVDVGNLTHGQAKNYEEAIHKLLE</sequence>
<dbReference type="Gene3D" id="3.90.550.10">
    <property type="entry name" value="Spore Coat Polysaccharide Biosynthesis Protein SpsA, Chain A"/>
    <property type="match status" value="1"/>
</dbReference>
<accession>A0A6M3KCV1</accession>
<keyword evidence="2" id="KW-0808">Transferase</keyword>
<evidence type="ECO:0000313" key="2">
    <source>
        <dbReference type="EMBL" id="QJA79484.1"/>
    </source>
</evidence>
<protein>
    <submittedName>
        <fullName evidence="2">Putative glycosyltransferase</fullName>
    </submittedName>
</protein>
<gene>
    <name evidence="2" type="ORF">MM415A00871_0010</name>
    <name evidence="1" type="ORF">MM415B01048_0025</name>
</gene>
<dbReference type="AlphaFoldDB" id="A0A6M3KCV1"/>
<name>A0A6M3KCV1_9ZZZZ</name>
<dbReference type="EMBL" id="MT142383">
    <property type="protein sequence ID" value="QJA79484.1"/>
    <property type="molecule type" value="Genomic_DNA"/>
</dbReference>
<dbReference type="EMBL" id="MT141421">
    <property type="protein sequence ID" value="QJA60817.1"/>
    <property type="molecule type" value="Genomic_DNA"/>
</dbReference>
<dbReference type="GO" id="GO:0016740">
    <property type="term" value="F:transferase activity"/>
    <property type="evidence" value="ECO:0007669"/>
    <property type="project" value="UniProtKB-KW"/>
</dbReference>
<reference evidence="2" key="1">
    <citation type="submission" date="2020-03" db="EMBL/GenBank/DDBJ databases">
        <title>The deep terrestrial virosphere.</title>
        <authorList>
            <person name="Holmfeldt K."/>
            <person name="Nilsson E."/>
            <person name="Simone D."/>
            <person name="Lopez-Fernandez M."/>
            <person name="Wu X."/>
            <person name="de Brujin I."/>
            <person name="Lundin D."/>
            <person name="Andersson A."/>
            <person name="Bertilsson S."/>
            <person name="Dopson M."/>
        </authorList>
    </citation>
    <scope>NUCLEOTIDE SEQUENCE</scope>
    <source>
        <strain evidence="2">MM415A00871</strain>
        <strain evidence="1">MM415B01048</strain>
    </source>
</reference>
<organism evidence="2">
    <name type="scientific">viral metagenome</name>
    <dbReference type="NCBI Taxonomy" id="1070528"/>
    <lineage>
        <taxon>unclassified sequences</taxon>
        <taxon>metagenomes</taxon>
        <taxon>organismal metagenomes</taxon>
    </lineage>
</organism>